<evidence type="ECO:0000256" key="1">
    <source>
        <dbReference type="SAM" id="MobiDB-lite"/>
    </source>
</evidence>
<gene>
    <name evidence="3" type="ORF">BO78DRAFT_193991</name>
</gene>
<reference evidence="3 4" key="1">
    <citation type="submission" date="2018-02" db="EMBL/GenBank/DDBJ databases">
        <title>The genomes of Aspergillus section Nigri reveals drivers in fungal speciation.</title>
        <authorList>
            <consortium name="DOE Joint Genome Institute"/>
            <person name="Vesth T.C."/>
            <person name="Nybo J."/>
            <person name="Theobald S."/>
            <person name="Brandl J."/>
            <person name="Frisvad J.C."/>
            <person name="Nielsen K.F."/>
            <person name="Lyhne E.K."/>
            <person name="Kogle M.E."/>
            <person name="Kuo A."/>
            <person name="Riley R."/>
            <person name="Clum A."/>
            <person name="Nolan M."/>
            <person name="Lipzen A."/>
            <person name="Salamov A."/>
            <person name="Henrissat B."/>
            <person name="Wiebenga A."/>
            <person name="De vries R.P."/>
            <person name="Grigoriev I.V."/>
            <person name="Mortensen U.H."/>
            <person name="Andersen M.R."/>
            <person name="Baker S.E."/>
        </authorList>
    </citation>
    <scope>NUCLEOTIDE SEQUENCE [LARGE SCALE GENOMIC DNA]</scope>
    <source>
        <strain evidence="3 4">CBS 121057</strain>
    </source>
</reference>
<feature type="compositionally biased region" description="Basic and acidic residues" evidence="1">
    <location>
        <begin position="140"/>
        <end position="154"/>
    </location>
</feature>
<organism evidence="3 4">
    <name type="scientific">Aspergillus sclerotiicarbonarius (strain CBS 121057 / IBT 28362)</name>
    <dbReference type="NCBI Taxonomy" id="1448318"/>
    <lineage>
        <taxon>Eukaryota</taxon>
        <taxon>Fungi</taxon>
        <taxon>Dikarya</taxon>
        <taxon>Ascomycota</taxon>
        <taxon>Pezizomycotina</taxon>
        <taxon>Eurotiomycetes</taxon>
        <taxon>Eurotiomycetidae</taxon>
        <taxon>Eurotiales</taxon>
        <taxon>Aspergillaceae</taxon>
        <taxon>Aspergillus</taxon>
        <taxon>Aspergillus subgen. Circumdati</taxon>
    </lineage>
</organism>
<feature type="signal peptide" evidence="2">
    <location>
        <begin position="1"/>
        <end position="29"/>
    </location>
</feature>
<dbReference type="VEuPathDB" id="FungiDB:BO78DRAFT_193991"/>
<name>A0A319E0J2_ASPSB</name>
<protein>
    <recommendedName>
        <fullName evidence="5">Secreted protein</fullName>
    </recommendedName>
</protein>
<evidence type="ECO:0000313" key="4">
    <source>
        <dbReference type="Proteomes" id="UP000248423"/>
    </source>
</evidence>
<proteinExistence type="predicted"/>
<feature type="chain" id="PRO_5016456018" description="Secreted protein" evidence="2">
    <location>
        <begin position="30"/>
        <end position="193"/>
    </location>
</feature>
<sequence length="193" mass="21222">MCARGLAGGHRSVGLLVLALHLISHGSYYIPPSTILPNTFVVCTRDVLSYVPPRDTRRVHGSKKGTSHRLGPPCSLFSRTTRSVSSLLPCRSGIISLPSQSCPNRTRTLLAQSCKTKPTAQPRRMIVISSRFSPAGRSDAGGKEKRREAGHENEQVSPRLQMRRYPRFVTAIGRESFAVPFPSFGPSVWPDWG</sequence>
<evidence type="ECO:0000313" key="3">
    <source>
        <dbReference type="EMBL" id="PYI03586.1"/>
    </source>
</evidence>
<feature type="region of interest" description="Disordered" evidence="1">
    <location>
        <begin position="131"/>
        <end position="159"/>
    </location>
</feature>
<accession>A0A319E0J2</accession>
<dbReference type="AlphaFoldDB" id="A0A319E0J2"/>
<feature type="region of interest" description="Disordered" evidence="1">
    <location>
        <begin position="54"/>
        <end position="74"/>
    </location>
</feature>
<feature type="compositionally biased region" description="Basic residues" evidence="1">
    <location>
        <begin position="57"/>
        <end position="67"/>
    </location>
</feature>
<evidence type="ECO:0008006" key="5">
    <source>
        <dbReference type="Google" id="ProtNLM"/>
    </source>
</evidence>
<keyword evidence="4" id="KW-1185">Reference proteome</keyword>
<dbReference type="Proteomes" id="UP000248423">
    <property type="component" value="Unassembled WGS sequence"/>
</dbReference>
<evidence type="ECO:0000256" key="2">
    <source>
        <dbReference type="SAM" id="SignalP"/>
    </source>
</evidence>
<keyword evidence="2" id="KW-0732">Signal</keyword>
<dbReference type="EMBL" id="KZ826379">
    <property type="protein sequence ID" value="PYI03586.1"/>
    <property type="molecule type" value="Genomic_DNA"/>
</dbReference>